<gene>
    <name evidence="2" type="ORF">SK128_028143</name>
</gene>
<keyword evidence="3" id="KW-1185">Reference proteome</keyword>
<feature type="compositionally biased region" description="Pro residues" evidence="1">
    <location>
        <begin position="29"/>
        <end position="40"/>
    </location>
</feature>
<feature type="non-terminal residue" evidence="2">
    <location>
        <position position="1"/>
    </location>
</feature>
<accession>A0AAN8WTV0</accession>
<sequence length="78" mass="8586">PTEDVALKTPAQAPTEPAAKKKPRNDTASPPPPEETPVAPPHDNGRIFSDSSVNPDDCLLIPLQEYFQAQFHLLNLWN</sequence>
<dbReference type="AlphaFoldDB" id="A0AAN8WTV0"/>
<dbReference type="EMBL" id="JAXCGZ010013660">
    <property type="protein sequence ID" value="KAK7072132.1"/>
    <property type="molecule type" value="Genomic_DNA"/>
</dbReference>
<evidence type="ECO:0000313" key="2">
    <source>
        <dbReference type="EMBL" id="KAK7072132.1"/>
    </source>
</evidence>
<organism evidence="2 3">
    <name type="scientific">Halocaridina rubra</name>
    <name type="common">Hawaiian red shrimp</name>
    <dbReference type="NCBI Taxonomy" id="373956"/>
    <lineage>
        <taxon>Eukaryota</taxon>
        <taxon>Metazoa</taxon>
        <taxon>Ecdysozoa</taxon>
        <taxon>Arthropoda</taxon>
        <taxon>Crustacea</taxon>
        <taxon>Multicrustacea</taxon>
        <taxon>Malacostraca</taxon>
        <taxon>Eumalacostraca</taxon>
        <taxon>Eucarida</taxon>
        <taxon>Decapoda</taxon>
        <taxon>Pleocyemata</taxon>
        <taxon>Caridea</taxon>
        <taxon>Atyoidea</taxon>
        <taxon>Atyidae</taxon>
        <taxon>Halocaridina</taxon>
    </lineage>
</organism>
<evidence type="ECO:0000313" key="3">
    <source>
        <dbReference type="Proteomes" id="UP001381693"/>
    </source>
</evidence>
<comment type="caution">
    <text evidence="2">The sequence shown here is derived from an EMBL/GenBank/DDBJ whole genome shotgun (WGS) entry which is preliminary data.</text>
</comment>
<reference evidence="2 3" key="1">
    <citation type="submission" date="2023-11" db="EMBL/GenBank/DDBJ databases">
        <title>Halocaridina rubra genome assembly.</title>
        <authorList>
            <person name="Smith C."/>
        </authorList>
    </citation>
    <scope>NUCLEOTIDE SEQUENCE [LARGE SCALE GENOMIC DNA]</scope>
    <source>
        <strain evidence="2">EP-1</strain>
        <tissue evidence="2">Whole</tissue>
    </source>
</reference>
<proteinExistence type="predicted"/>
<dbReference type="Proteomes" id="UP001381693">
    <property type="component" value="Unassembled WGS sequence"/>
</dbReference>
<feature type="region of interest" description="Disordered" evidence="1">
    <location>
        <begin position="1"/>
        <end position="54"/>
    </location>
</feature>
<evidence type="ECO:0000256" key="1">
    <source>
        <dbReference type="SAM" id="MobiDB-lite"/>
    </source>
</evidence>
<protein>
    <submittedName>
        <fullName evidence="2">Uncharacterized protein</fullName>
    </submittedName>
</protein>
<name>A0AAN8WTV0_HALRR</name>